<proteinExistence type="predicted"/>
<keyword evidence="1" id="KW-1133">Transmembrane helix</keyword>
<sequence length="133" mass="15093">MVTKYLDSHMDHKKVVSYLVHPLIYLGESLLITILDHLKYQTYDTLFYTGLLGVYSLGIVATCLLTDRQGYGSMLSPLPFKWWHPVVAMVTFVTMLRGNFWLLQIFPASGSNNEQALSALFLMDKALLPCMVT</sequence>
<name>V6Z034_STRAG</name>
<feature type="transmembrane region" description="Helical" evidence="1">
    <location>
        <begin position="15"/>
        <end position="34"/>
    </location>
</feature>
<feature type="transmembrane region" description="Helical" evidence="1">
    <location>
        <begin position="46"/>
        <end position="65"/>
    </location>
</feature>
<protein>
    <submittedName>
        <fullName evidence="2">Uncharacterized protein</fullName>
    </submittedName>
</protein>
<accession>V6Z034</accession>
<dbReference type="AlphaFoldDB" id="V6Z034"/>
<comment type="caution">
    <text evidence="2">The sequence shown here is derived from an EMBL/GenBank/DDBJ whole genome shotgun (WGS) entry which is preliminary data.</text>
</comment>
<evidence type="ECO:0000256" key="1">
    <source>
        <dbReference type="SAM" id="Phobius"/>
    </source>
</evidence>
<keyword evidence="1" id="KW-0812">Transmembrane</keyword>
<reference evidence="2 3" key="1">
    <citation type="submission" date="2013-05" db="EMBL/GenBank/DDBJ databases">
        <authorList>
            <person name="Richards V.P."/>
            <person name="Durkin S.A.S."/>
            <person name="Kim M."/>
            <person name="Pavinski Bitar P.D."/>
            <person name="Stanhope M.J."/>
            <person name="Town C.D."/>
            <person name="Venter J.C."/>
        </authorList>
    </citation>
    <scope>NUCLEOTIDE SEQUENCE [LARGE SCALE GENOMIC DNA]</scope>
    <source>
        <strain evidence="2 3">LMG 14747</strain>
    </source>
</reference>
<evidence type="ECO:0000313" key="2">
    <source>
        <dbReference type="EMBL" id="ESV54237.1"/>
    </source>
</evidence>
<evidence type="ECO:0000313" key="3">
    <source>
        <dbReference type="Proteomes" id="UP000018482"/>
    </source>
</evidence>
<organism evidence="2 3">
    <name type="scientific">Streptococcus agalactiae LMG 14747</name>
    <dbReference type="NCBI Taxonomy" id="1154860"/>
    <lineage>
        <taxon>Bacteria</taxon>
        <taxon>Bacillati</taxon>
        <taxon>Bacillota</taxon>
        <taxon>Bacilli</taxon>
        <taxon>Lactobacillales</taxon>
        <taxon>Streptococcaceae</taxon>
        <taxon>Streptococcus</taxon>
    </lineage>
</organism>
<gene>
    <name evidence="2" type="ORF">SAG0136_02990</name>
</gene>
<feature type="transmembrane region" description="Helical" evidence="1">
    <location>
        <begin position="86"/>
        <end position="106"/>
    </location>
</feature>
<keyword evidence="1" id="KW-0472">Membrane</keyword>
<dbReference type="EMBL" id="ANQC01000042">
    <property type="protein sequence ID" value="ESV54237.1"/>
    <property type="molecule type" value="Genomic_DNA"/>
</dbReference>
<dbReference type="Proteomes" id="UP000018482">
    <property type="component" value="Unassembled WGS sequence"/>
</dbReference>